<reference evidence="2" key="1">
    <citation type="submission" date="2014-09" db="EMBL/GenBank/DDBJ databases">
        <authorList>
            <person name="Magalhaes I.L.F."/>
            <person name="Oliveira U."/>
            <person name="Santos F.R."/>
            <person name="Vidigal T.H.D.A."/>
            <person name="Brescovit A.D."/>
            <person name="Santos A.J."/>
        </authorList>
    </citation>
    <scope>NUCLEOTIDE SEQUENCE</scope>
    <source>
        <tissue evidence="2">Shoot tissue taken approximately 20 cm above the soil surface</tissue>
    </source>
</reference>
<dbReference type="EMBL" id="GBRH01201276">
    <property type="protein sequence ID" value="JAD96619.1"/>
    <property type="molecule type" value="Transcribed_RNA"/>
</dbReference>
<protein>
    <submittedName>
        <fullName evidence="2">Uncharacterized protein</fullName>
    </submittedName>
</protein>
<accession>A0A0A9E7B4</accession>
<proteinExistence type="predicted"/>
<feature type="compositionally biased region" description="Basic and acidic residues" evidence="1">
    <location>
        <begin position="9"/>
        <end position="18"/>
    </location>
</feature>
<evidence type="ECO:0000313" key="2">
    <source>
        <dbReference type="EMBL" id="JAD96619.1"/>
    </source>
</evidence>
<organism evidence="2">
    <name type="scientific">Arundo donax</name>
    <name type="common">Giant reed</name>
    <name type="synonym">Donax arundinaceus</name>
    <dbReference type="NCBI Taxonomy" id="35708"/>
    <lineage>
        <taxon>Eukaryota</taxon>
        <taxon>Viridiplantae</taxon>
        <taxon>Streptophyta</taxon>
        <taxon>Embryophyta</taxon>
        <taxon>Tracheophyta</taxon>
        <taxon>Spermatophyta</taxon>
        <taxon>Magnoliopsida</taxon>
        <taxon>Liliopsida</taxon>
        <taxon>Poales</taxon>
        <taxon>Poaceae</taxon>
        <taxon>PACMAD clade</taxon>
        <taxon>Arundinoideae</taxon>
        <taxon>Arundineae</taxon>
        <taxon>Arundo</taxon>
    </lineage>
</organism>
<feature type="region of interest" description="Disordered" evidence="1">
    <location>
        <begin position="1"/>
        <end position="27"/>
    </location>
</feature>
<sequence>MAVVSLRSESSERPKEEKGDGDEEEPW</sequence>
<name>A0A0A9E7B4_ARUDO</name>
<dbReference type="AlphaFoldDB" id="A0A0A9E7B4"/>
<evidence type="ECO:0000256" key="1">
    <source>
        <dbReference type="SAM" id="MobiDB-lite"/>
    </source>
</evidence>
<reference evidence="2" key="2">
    <citation type="journal article" date="2015" name="Data Brief">
        <title>Shoot transcriptome of the giant reed, Arundo donax.</title>
        <authorList>
            <person name="Barrero R.A."/>
            <person name="Guerrero F.D."/>
            <person name="Moolhuijzen P."/>
            <person name="Goolsby J.A."/>
            <person name="Tidwell J."/>
            <person name="Bellgard S.E."/>
            <person name="Bellgard M.I."/>
        </authorList>
    </citation>
    <scope>NUCLEOTIDE SEQUENCE</scope>
    <source>
        <tissue evidence="2">Shoot tissue taken approximately 20 cm above the soil surface</tissue>
    </source>
</reference>